<proteinExistence type="predicted"/>
<evidence type="ECO:0000313" key="2">
    <source>
        <dbReference type="Proteomes" id="UP000253741"/>
    </source>
</evidence>
<keyword evidence="2" id="KW-1185">Reference proteome</keyword>
<dbReference type="EMBL" id="QQNA01000181">
    <property type="protein sequence ID" value="RDG36039.1"/>
    <property type="molecule type" value="Genomic_DNA"/>
</dbReference>
<dbReference type="RefSeq" id="WP_114625571.1">
    <property type="nucleotide sequence ID" value="NZ_QQNA01000181.1"/>
</dbReference>
<dbReference type="AlphaFoldDB" id="A0A370B6M9"/>
<name>A0A370B6M9_9ACTN</name>
<dbReference type="Proteomes" id="UP000253741">
    <property type="component" value="Unassembled WGS sequence"/>
</dbReference>
<reference evidence="1 2" key="1">
    <citation type="submission" date="2018-07" db="EMBL/GenBank/DDBJ databases">
        <title>Streptomyces species from bats.</title>
        <authorList>
            <person name="Dunlap C."/>
        </authorList>
    </citation>
    <scope>NUCLEOTIDE SEQUENCE [LARGE SCALE GENOMIC DNA]</scope>
    <source>
        <strain evidence="1 2">AC230</strain>
    </source>
</reference>
<organism evidence="1 2">
    <name type="scientific">Streptomyces corynorhini</name>
    <dbReference type="NCBI Taxonomy" id="2282652"/>
    <lineage>
        <taxon>Bacteria</taxon>
        <taxon>Bacillati</taxon>
        <taxon>Actinomycetota</taxon>
        <taxon>Actinomycetes</taxon>
        <taxon>Kitasatosporales</taxon>
        <taxon>Streptomycetaceae</taxon>
        <taxon>Streptomyces</taxon>
    </lineage>
</organism>
<dbReference type="OrthoDB" id="4331468at2"/>
<sequence length="166" mass="18038">MIWQTGRLGARPLWIGVNEGDVLRNHSAHRIARRTGTVLAATGLALSLTGPAWAGTLNSYLHEVMVGFESSSWEHTGRASTVIHFTGCSLPGATFKDTTVELTRARPVLPDISQGQKTFSACKNGGTSKGDWGARERNSRYYFTIKKINGGGGNLRMNVKTVKVTY</sequence>
<gene>
    <name evidence="1" type="ORF">DVH02_22140</name>
</gene>
<accession>A0A370B6M9</accession>
<evidence type="ECO:0000313" key="1">
    <source>
        <dbReference type="EMBL" id="RDG36039.1"/>
    </source>
</evidence>
<comment type="caution">
    <text evidence="1">The sequence shown here is derived from an EMBL/GenBank/DDBJ whole genome shotgun (WGS) entry which is preliminary data.</text>
</comment>
<protein>
    <submittedName>
        <fullName evidence="1">Uncharacterized protein</fullName>
    </submittedName>
</protein>